<evidence type="ECO:0000256" key="3">
    <source>
        <dbReference type="ARBA" id="ARBA00022833"/>
    </source>
</evidence>
<proteinExistence type="predicted"/>
<dbReference type="InterPro" id="IPR002893">
    <property type="entry name" value="Znf_MYND"/>
</dbReference>
<dbReference type="Gene3D" id="6.10.140.2220">
    <property type="match status" value="1"/>
</dbReference>
<dbReference type="AlphaFoldDB" id="A0AAD3DJH8"/>
<dbReference type="Pfam" id="PF01753">
    <property type="entry name" value="zf-MYND"/>
    <property type="match status" value="1"/>
</dbReference>
<feature type="non-terminal residue" evidence="6">
    <location>
        <position position="1"/>
    </location>
</feature>
<sequence length="481" mass="52788">MEASKESLELSPWQGIACIPDHERNAFERDFAHAVEISMECEHMPCDTLEQAAKFGRRILVTNWLTGGLIRNVAGPPFILFKLWEAVRHAERLTCMHFTWFDSATRKEISFQEANRRMRAGQADSMMQGAITRGNPDPAVYEHMTCDEFVLAMCSLNLSQKCHHWVSCYNLAASLYGEPRIQQRIRTVLLPQLAQCDVGEPVHMDVSQWEAVWITWLVPYLMEGIRQQPPTSAVALQARMTIRAAAKRLLEAEPGRAMNYRVAMEVAAQNEDPSGDYSAACTLARLGEEQGNDFAVAVGTWNSAVCILRGAQGPRVPTCRLGELRELVGKAVAAGKRLKRWRMKPLLMATMDVHVAFVKQTMKDLQHLPDDEEIRLPHMTEAAKAAADAVLRAGAAGTGNAGAAGVSSGPAATAAAHSRSASPATAAASNEAATESGCHGCGHKFASYQRCGGCRQRRYCSRACQAADWRAGHKQQCKQLA</sequence>
<keyword evidence="2 4" id="KW-0863">Zinc-finger</keyword>
<evidence type="ECO:0000256" key="1">
    <source>
        <dbReference type="ARBA" id="ARBA00022723"/>
    </source>
</evidence>
<reference evidence="6 7" key="1">
    <citation type="journal article" date="2021" name="Sci. Rep.">
        <title>Genome sequencing of the multicellular alga Astrephomene provides insights into convergent evolution of germ-soma differentiation.</title>
        <authorList>
            <person name="Yamashita S."/>
            <person name="Yamamoto K."/>
            <person name="Matsuzaki R."/>
            <person name="Suzuki S."/>
            <person name="Yamaguchi H."/>
            <person name="Hirooka S."/>
            <person name="Minakuchi Y."/>
            <person name="Miyagishima S."/>
            <person name="Kawachi M."/>
            <person name="Toyoda A."/>
            <person name="Nozaki H."/>
        </authorList>
    </citation>
    <scope>NUCLEOTIDE SEQUENCE [LARGE SCALE GENOMIC DNA]</scope>
    <source>
        <strain evidence="6 7">NIES-4017</strain>
    </source>
</reference>
<protein>
    <recommendedName>
        <fullName evidence="5">MYND-type domain-containing protein</fullName>
    </recommendedName>
</protein>
<feature type="domain" description="MYND-type" evidence="5">
    <location>
        <begin position="438"/>
        <end position="477"/>
    </location>
</feature>
<keyword evidence="7" id="KW-1185">Reference proteome</keyword>
<accession>A0AAD3DJH8</accession>
<dbReference type="EMBL" id="BMAR01000003">
    <property type="protein sequence ID" value="GFR42339.1"/>
    <property type="molecule type" value="Genomic_DNA"/>
</dbReference>
<dbReference type="SUPFAM" id="SSF144232">
    <property type="entry name" value="HIT/MYND zinc finger-like"/>
    <property type="match status" value="1"/>
</dbReference>
<evidence type="ECO:0000256" key="2">
    <source>
        <dbReference type="ARBA" id="ARBA00022771"/>
    </source>
</evidence>
<name>A0AAD3DJH8_9CHLO</name>
<keyword evidence="1" id="KW-0479">Metal-binding</keyword>
<comment type="caution">
    <text evidence="6">The sequence shown here is derived from an EMBL/GenBank/DDBJ whole genome shotgun (WGS) entry which is preliminary data.</text>
</comment>
<gene>
    <name evidence="6" type="ORF">Agub_g3249</name>
</gene>
<dbReference type="Proteomes" id="UP001054857">
    <property type="component" value="Unassembled WGS sequence"/>
</dbReference>
<evidence type="ECO:0000313" key="6">
    <source>
        <dbReference type="EMBL" id="GFR42339.1"/>
    </source>
</evidence>
<evidence type="ECO:0000313" key="7">
    <source>
        <dbReference type="Proteomes" id="UP001054857"/>
    </source>
</evidence>
<evidence type="ECO:0000256" key="4">
    <source>
        <dbReference type="PROSITE-ProRule" id="PRU00134"/>
    </source>
</evidence>
<dbReference type="PROSITE" id="PS01360">
    <property type="entry name" value="ZF_MYND_1"/>
    <property type="match status" value="1"/>
</dbReference>
<keyword evidence="3" id="KW-0862">Zinc</keyword>
<evidence type="ECO:0000259" key="5">
    <source>
        <dbReference type="PROSITE" id="PS50865"/>
    </source>
</evidence>
<dbReference type="PROSITE" id="PS50865">
    <property type="entry name" value="ZF_MYND_2"/>
    <property type="match status" value="1"/>
</dbReference>
<dbReference type="GO" id="GO:0008270">
    <property type="term" value="F:zinc ion binding"/>
    <property type="evidence" value="ECO:0007669"/>
    <property type="project" value="UniProtKB-KW"/>
</dbReference>
<organism evidence="6 7">
    <name type="scientific">Astrephomene gubernaculifera</name>
    <dbReference type="NCBI Taxonomy" id="47775"/>
    <lineage>
        <taxon>Eukaryota</taxon>
        <taxon>Viridiplantae</taxon>
        <taxon>Chlorophyta</taxon>
        <taxon>core chlorophytes</taxon>
        <taxon>Chlorophyceae</taxon>
        <taxon>CS clade</taxon>
        <taxon>Chlamydomonadales</taxon>
        <taxon>Astrephomenaceae</taxon>
        <taxon>Astrephomene</taxon>
    </lineage>
</organism>